<evidence type="ECO:0000313" key="2">
    <source>
        <dbReference type="EMBL" id="EUJ32635.1"/>
    </source>
</evidence>
<protein>
    <submittedName>
        <fullName evidence="2">Amino acid ABC transporter substrate-binding protein</fullName>
    </submittedName>
</protein>
<name>W7C610_9LIST</name>
<organism evidence="2 3">
    <name type="scientific">Listeria cornellensis FSL F6-0969</name>
    <dbReference type="NCBI Taxonomy" id="1265820"/>
    <lineage>
        <taxon>Bacteria</taxon>
        <taxon>Bacillati</taxon>
        <taxon>Bacillota</taxon>
        <taxon>Bacilli</taxon>
        <taxon>Bacillales</taxon>
        <taxon>Listeriaceae</taxon>
        <taxon>Listeria</taxon>
    </lineage>
</organism>
<evidence type="ECO:0000313" key="3">
    <source>
        <dbReference type="Proteomes" id="UP000019254"/>
    </source>
</evidence>
<keyword evidence="1" id="KW-0732">Signal</keyword>
<dbReference type="STRING" id="1265820.PCORN_01630"/>
<feature type="signal peptide" evidence="1">
    <location>
        <begin position="1"/>
        <end position="18"/>
    </location>
</feature>
<dbReference type="PROSITE" id="PS51257">
    <property type="entry name" value="PROKAR_LIPOPROTEIN"/>
    <property type="match status" value="1"/>
</dbReference>
<accession>W7C610</accession>
<sequence>MKKVLLGLFTLTLVLVLAACGGGSKDDASGDKETTLVIGASNSPHAVILEKAKPILAKKRY</sequence>
<proteinExistence type="predicted"/>
<evidence type="ECO:0000256" key="1">
    <source>
        <dbReference type="SAM" id="SignalP"/>
    </source>
</evidence>
<dbReference type="AlphaFoldDB" id="W7C610"/>
<comment type="caution">
    <text evidence="2">The sequence shown here is derived from an EMBL/GenBank/DDBJ whole genome shotgun (WGS) entry which is preliminary data.</text>
</comment>
<feature type="chain" id="PRO_5038573042" evidence="1">
    <location>
        <begin position="19"/>
        <end position="61"/>
    </location>
</feature>
<keyword evidence="3" id="KW-1185">Reference proteome</keyword>
<dbReference type="PATRIC" id="fig|1265820.5.peg.317"/>
<gene>
    <name evidence="2" type="ORF">PCORN_01630</name>
</gene>
<reference evidence="2 3" key="1">
    <citation type="journal article" date="2014" name="Int. J. Syst. Evol. Microbiol.">
        <title>Listeria floridensis sp. nov., Listeria aquatica sp. nov., Listeria cornellensis sp. nov., Listeria riparia sp. nov. and Listeria grandensis sp. nov., from agricultural and natural environments.</title>
        <authorList>
            <person name="den Bakker H.C."/>
            <person name="Warchocki S."/>
            <person name="Wright E.M."/>
            <person name="Allred A.F."/>
            <person name="Ahlstrom C."/>
            <person name="Manuel C.S."/>
            <person name="Stasiewicz M.J."/>
            <person name="Burrell A."/>
            <person name="Roof S."/>
            <person name="Strawn L."/>
            <person name="Fortes E.D."/>
            <person name="Nightingale K.K."/>
            <person name="Kephart D."/>
            <person name="Wiedmann M."/>
        </authorList>
    </citation>
    <scope>NUCLEOTIDE SEQUENCE [LARGE SCALE GENOMIC DNA]</scope>
    <source>
        <strain evidence="3">FSL F6-969</strain>
    </source>
</reference>
<dbReference type="EMBL" id="AODE01000004">
    <property type="protein sequence ID" value="EUJ32635.1"/>
    <property type="molecule type" value="Genomic_DNA"/>
</dbReference>
<dbReference type="Proteomes" id="UP000019254">
    <property type="component" value="Unassembled WGS sequence"/>
</dbReference>